<reference evidence="16" key="1">
    <citation type="submission" date="2020-01" db="EMBL/GenBank/DDBJ databases">
        <title>Genome sequence of Kobresia littledalei, the first chromosome-level genome in the family Cyperaceae.</title>
        <authorList>
            <person name="Qu G."/>
        </authorList>
    </citation>
    <scope>NUCLEOTIDE SEQUENCE</scope>
    <source>
        <strain evidence="16">C.B.Clarke</strain>
        <tissue evidence="16">Leaf</tissue>
    </source>
</reference>
<feature type="transmembrane region" description="Helical" evidence="11">
    <location>
        <begin position="616"/>
        <end position="641"/>
    </location>
</feature>
<evidence type="ECO:0000256" key="9">
    <source>
        <dbReference type="ARBA" id="ARBA00023286"/>
    </source>
</evidence>
<evidence type="ECO:0000256" key="5">
    <source>
        <dbReference type="ARBA" id="ARBA00023065"/>
    </source>
</evidence>
<feature type="domain" description="Receptor ligand binding region" evidence="14">
    <location>
        <begin position="41"/>
        <end position="365"/>
    </location>
</feature>
<evidence type="ECO:0000259" key="15">
    <source>
        <dbReference type="Pfam" id="PF10613"/>
    </source>
</evidence>
<keyword evidence="12" id="KW-0732">Signal</keyword>
<evidence type="ECO:0000256" key="6">
    <source>
        <dbReference type="ARBA" id="ARBA00023136"/>
    </source>
</evidence>
<dbReference type="EMBL" id="SWLB01000018">
    <property type="protein sequence ID" value="KAF3326859.1"/>
    <property type="molecule type" value="Genomic_DNA"/>
</dbReference>
<protein>
    <submittedName>
        <fullName evidence="16">Glutamate receptor 2.7-like protein</fullName>
    </submittedName>
</protein>
<keyword evidence="17" id="KW-1185">Reference proteome</keyword>
<keyword evidence="8" id="KW-0325">Glycoprotein</keyword>
<proteinExistence type="predicted"/>
<keyword evidence="4 11" id="KW-1133">Transmembrane helix</keyword>
<keyword evidence="7 16" id="KW-0675">Receptor</keyword>
<gene>
    <name evidence="16" type="ORF">FCM35_KLT08489</name>
</gene>
<sequence length="796" mass="89027">MKLISFIFFHFCCCSLLQATQATVRIGGITNPRTRIGKEQKVAIKLAIENFSTNDSDLLLNATDLNGTDTLQGSSIAQGLIQWGAKAIITTGTSQQILVSGTTASGAKTPIISLMPSSITGPFSFQISYSQGAFVRCIADFVKHHGWPKIITIFEDDALCLASTTNLLLREAVRDIRSNLEYHVVFQPQNSVSDLERIVEAELHKMKQYESTVYIVLHSSEDLARTLFKKAKELNMTSPRYVWVCGNDITDLLNSTLQPTFIASNMQGVVGIKSYINESVEYQIFLSKFQKMFASDYGNNNENLFNPGVYAVRAYDAVHAVSLASNESKTKNISLAEALYMVNFEGLSGPIVLKNSTLDNSEMKISHYQIFGIVGETYMNLGFWHDNAGFDPGMKDLSWLYGSIGNQNAMKPGGLRTLRVGIPAKPFWKNFVNVKNHLTINCSAEVDNSAVSGFCIDVFTEVLSFLKYNISYQYVAYTTEPNLTCNVTTYNDLANLVHFQEVDLVIGDVTIVSNRTKNVSFTQPFLTSELVMLLYTKSTDTRWLPIKPFSQPLWICIGCILFGYIFLVWLLERNDRRADPDFDGPIWKQFAASIWLLCNSVFLKIDEGVGSYHTKIILLSWFLLVQVLLSSFTASLSSILVNEKLYPNDDNMKVGYNSESFVHGYLQSTFDYKPENLVNVGTRDEYALAFENKTINAAYLELPYVRVFLYKKRNYVIHGESRTLGGFGFITSALTVPIGAITNPNTRIGKEQKVAIQLAVEKFSNHTLLAGVLDLNTTDPSPMYSYGMCCFNQKLA</sequence>
<evidence type="ECO:0000313" key="17">
    <source>
        <dbReference type="Proteomes" id="UP000623129"/>
    </source>
</evidence>
<keyword evidence="2" id="KW-0813">Transport</keyword>
<evidence type="ECO:0000256" key="7">
    <source>
        <dbReference type="ARBA" id="ARBA00023170"/>
    </source>
</evidence>
<keyword evidence="6 11" id="KW-0472">Membrane</keyword>
<feature type="signal peptide" evidence="12">
    <location>
        <begin position="1"/>
        <end position="22"/>
    </location>
</feature>
<evidence type="ECO:0000256" key="8">
    <source>
        <dbReference type="ARBA" id="ARBA00023180"/>
    </source>
</evidence>
<dbReference type="OrthoDB" id="784038at2759"/>
<dbReference type="InterPro" id="IPR019594">
    <property type="entry name" value="Glu/Gly-bd"/>
</dbReference>
<organism evidence="16 17">
    <name type="scientific">Carex littledalei</name>
    <dbReference type="NCBI Taxonomy" id="544730"/>
    <lineage>
        <taxon>Eukaryota</taxon>
        <taxon>Viridiplantae</taxon>
        <taxon>Streptophyta</taxon>
        <taxon>Embryophyta</taxon>
        <taxon>Tracheophyta</taxon>
        <taxon>Spermatophyta</taxon>
        <taxon>Magnoliopsida</taxon>
        <taxon>Liliopsida</taxon>
        <taxon>Poales</taxon>
        <taxon>Cyperaceae</taxon>
        <taxon>Cyperoideae</taxon>
        <taxon>Cariceae</taxon>
        <taxon>Carex</taxon>
        <taxon>Carex subgen. Euthyceras</taxon>
    </lineage>
</organism>
<dbReference type="GO" id="GO:0016020">
    <property type="term" value="C:membrane"/>
    <property type="evidence" value="ECO:0007669"/>
    <property type="project" value="UniProtKB-SubCell"/>
</dbReference>
<evidence type="ECO:0000256" key="4">
    <source>
        <dbReference type="ARBA" id="ARBA00022989"/>
    </source>
</evidence>
<dbReference type="SUPFAM" id="SSF53850">
    <property type="entry name" value="Periplasmic binding protein-like II"/>
    <property type="match status" value="1"/>
</dbReference>
<keyword evidence="9" id="KW-1071">Ligand-gated ion channel</keyword>
<evidence type="ECO:0000259" key="13">
    <source>
        <dbReference type="Pfam" id="PF00060"/>
    </source>
</evidence>
<evidence type="ECO:0000256" key="1">
    <source>
        <dbReference type="ARBA" id="ARBA00004141"/>
    </source>
</evidence>
<feature type="domain" description="Ionotropic glutamate receptor L-glutamate and glycine-binding" evidence="15">
    <location>
        <begin position="445"/>
        <end position="534"/>
    </location>
</feature>
<dbReference type="InterPro" id="IPR028082">
    <property type="entry name" value="Peripla_BP_I"/>
</dbReference>
<dbReference type="Pfam" id="PF01094">
    <property type="entry name" value="ANF_receptor"/>
    <property type="match status" value="1"/>
</dbReference>
<feature type="chain" id="PRO_5032922590" evidence="12">
    <location>
        <begin position="23"/>
        <end position="796"/>
    </location>
</feature>
<evidence type="ECO:0000256" key="12">
    <source>
        <dbReference type="SAM" id="SignalP"/>
    </source>
</evidence>
<accession>A0A833QPI0</accession>
<keyword evidence="3 11" id="KW-0812">Transmembrane</keyword>
<comment type="caution">
    <text evidence="16">The sequence shown here is derived from an EMBL/GenBank/DDBJ whole genome shotgun (WGS) entry which is preliminary data.</text>
</comment>
<dbReference type="AlphaFoldDB" id="A0A833QPI0"/>
<dbReference type="InterPro" id="IPR015683">
    <property type="entry name" value="Ionotropic_Glu_rcpt"/>
</dbReference>
<feature type="domain" description="Ionotropic glutamate receptor C-terminal" evidence="13">
    <location>
        <begin position="552"/>
        <end position="647"/>
    </location>
</feature>
<comment type="subcellular location">
    <subcellularLocation>
        <location evidence="1">Membrane</location>
        <topology evidence="1">Multi-pass membrane protein</topology>
    </subcellularLocation>
</comment>
<dbReference type="Gene3D" id="3.40.50.2300">
    <property type="match status" value="2"/>
</dbReference>
<dbReference type="Pfam" id="PF10613">
    <property type="entry name" value="Lig_chan-Glu_bd"/>
    <property type="match status" value="1"/>
</dbReference>
<dbReference type="SUPFAM" id="SSF53822">
    <property type="entry name" value="Periplasmic binding protein-like I"/>
    <property type="match status" value="1"/>
</dbReference>
<dbReference type="Gene3D" id="1.10.287.70">
    <property type="match status" value="1"/>
</dbReference>
<evidence type="ECO:0000256" key="2">
    <source>
        <dbReference type="ARBA" id="ARBA00022448"/>
    </source>
</evidence>
<dbReference type="Gene3D" id="3.40.190.10">
    <property type="entry name" value="Periplasmic binding protein-like II"/>
    <property type="match status" value="1"/>
</dbReference>
<dbReference type="GO" id="GO:0015276">
    <property type="term" value="F:ligand-gated monoatomic ion channel activity"/>
    <property type="evidence" value="ECO:0007669"/>
    <property type="project" value="InterPro"/>
</dbReference>
<evidence type="ECO:0000259" key="14">
    <source>
        <dbReference type="Pfam" id="PF01094"/>
    </source>
</evidence>
<evidence type="ECO:0000313" key="16">
    <source>
        <dbReference type="EMBL" id="KAF3326859.1"/>
    </source>
</evidence>
<keyword evidence="5" id="KW-0406">Ion transport</keyword>
<dbReference type="InterPro" id="IPR001828">
    <property type="entry name" value="ANF_lig-bd_rcpt"/>
</dbReference>
<dbReference type="Pfam" id="PF00060">
    <property type="entry name" value="Lig_chan"/>
    <property type="match status" value="1"/>
</dbReference>
<dbReference type="PANTHER" id="PTHR18966">
    <property type="entry name" value="IONOTROPIC GLUTAMATE RECEPTOR"/>
    <property type="match status" value="1"/>
</dbReference>
<evidence type="ECO:0000256" key="3">
    <source>
        <dbReference type="ARBA" id="ARBA00022692"/>
    </source>
</evidence>
<keyword evidence="10" id="KW-0407">Ion channel</keyword>
<feature type="transmembrane region" description="Helical" evidence="11">
    <location>
        <begin position="552"/>
        <end position="571"/>
    </location>
</feature>
<evidence type="ECO:0000256" key="10">
    <source>
        <dbReference type="ARBA" id="ARBA00023303"/>
    </source>
</evidence>
<dbReference type="Proteomes" id="UP000623129">
    <property type="component" value="Unassembled WGS sequence"/>
</dbReference>
<dbReference type="InterPro" id="IPR001320">
    <property type="entry name" value="Iontro_rcpt_C"/>
</dbReference>
<evidence type="ECO:0000256" key="11">
    <source>
        <dbReference type="SAM" id="Phobius"/>
    </source>
</evidence>
<name>A0A833QPI0_9POAL</name>